<comment type="similarity">
    <text evidence="2">Belongs to the Mediator complex subunit 13 family.</text>
</comment>
<dbReference type="InterPro" id="IPR051139">
    <property type="entry name" value="Mediator_complx_sub13"/>
</dbReference>
<dbReference type="EMBL" id="HBUF01341582">
    <property type="protein sequence ID" value="CAG6704294.1"/>
    <property type="molecule type" value="Transcribed_RNA"/>
</dbReference>
<evidence type="ECO:0000259" key="9">
    <source>
        <dbReference type="Pfam" id="PF18296"/>
    </source>
</evidence>
<dbReference type="EMBL" id="HBUF01341587">
    <property type="protein sequence ID" value="CAG6704319.1"/>
    <property type="molecule type" value="Transcribed_RNA"/>
</dbReference>
<evidence type="ECO:0000256" key="1">
    <source>
        <dbReference type="ARBA" id="ARBA00004123"/>
    </source>
</evidence>
<protein>
    <recommendedName>
        <fullName evidence="3">Mediator of RNA polymerase II transcription subunit 13</fullName>
    </recommendedName>
</protein>
<organism evidence="10">
    <name type="scientific">Cacopsylla melanoneura</name>
    <dbReference type="NCBI Taxonomy" id="428564"/>
    <lineage>
        <taxon>Eukaryota</taxon>
        <taxon>Metazoa</taxon>
        <taxon>Ecdysozoa</taxon>
        <taxon>Arthropoda</taxon>
        <taxon>Hexapoda</taxon>
        <taxon>Insecta</taxon>
        <taxon>Pterygota</taxon>
        <taxon>Neoptera</taxon>
        <taxon>Paraneoptera</taxon>
        <taxon>Hemiptera</taxon>
        <taxon>Sternorrhyncha</taxon>
        <taxon>Psylloidea</taxon>
        <taxon>Psyllidae</taxon>
        <taxon>Psyllinae</taxon>
        <taxon>Cacopsylla</taxon>
    </lineage>
</organism>
<keyword evidence="4" id="KW-0678">Repressor</keyword>
<accession>A0A8D8UFU6</accession>
<dbReference type="GO" id="GO:0003713">
    <property type="term" value="F:transcription coactivator activity"/>
    <property type="evidence" value="ECO:0007669"/>
    <property type="project" value="TreeGrafter"/>
</dbReference>
<dbReference type="GO" id="GO:0016592">
    <property type="term" value="C:mediator complex"/>
    <property type="evidence" value="ECO:0007669"/>
    <property type="project" value="TreeGrafter"/>
</dbReference>
<evidence type="ECO:0000256" key="7">
    <source>
        <dbReference type="ARBA" id="ARBA00023242"/>
    </source>
</evidence>
<evidence type="ECO:0000256" key="2">
    <source>
        <dbReference type="ARBA" id="ARBA00009354"/>
    </source>
</evidence>
<evidence type="ECO:0000256" key="3">
    <source>
        <dbReference type="ARBA" id="ARBA00019618"/>
    </source>
</evidence>
<dbReference type="EMBL" id="HBUF01341585">
    <property type="protein sequence ID" value="CAG6704309.1"/>
    <property type="molecule type" value="Transcribed_RNA"/>
</dbReference>
<dbReference type="AlphaFoldDB" id="A0A8D8UFU6"/>
<sequence>MTALQPLLQDAVQKKCTTRLWEAPYTVSGPLTWRQFHRLAGRGTDDRCEPQPIPSVLVGHEKDWLSLSPYALHHWEKLLLEPYSYQRDVAYIVVAPDSEYILSRTRTYFKELSSAYEVCRLGRHCPITKVLRDGILRVGKTAALKLAKEPVDEWFSLLGDSNTAGLLKLYAQVCRHYLAPQLSTLPLDRSLLDPPPPPYPPPPPPPHPPPPPPPRFFFFFFFSLTHIK</sequence>
<dbReference type="PANTHER" id="PTHR48249">
    <property type="entry name" value="MEDIATOR OF RNA POLYMERASE II TRANSCRIPTION SUBUNIT 13"/>
    <property type="match status" value="1"/>
</dbReference>
<reference evidence="10" key="1">
    <citation type="submission" date="2021-05" db="EMBL/GenBank/DDBJ databases">
        <authorList>
            <person name="Alioto T."/>
            <person name="Alioto T."/>
            <person name="Gomez Garrido J."/>
        </authorList>
    </citation>
    <scope>NUCLEOTIDE SEQUENCE</scope>
</reference>
<keyword evidence="6" id="KW-0804">Transcription</keyword>
<evidence type="ECO:0000256" key="8">
    <source>
        <dbReference type="SAM" id="MobiDB-lite"/>
    </source>
</evidence>
<dbReference type="EMBL" id="HBUF01341581">
    <property type="protein sequence ID" value="CAG6704289.1"/>
    <property type="molecule type" value="Transcribed_RNA"/>
</dbReference>
<feature type="region of interest" description="Disordered" evidence="8">
    <location>
        <begin position="190"/>
        <end position="213"/>
    </location>
</feature>
<evidence type="ECO:0000256" key="6">
    <source>
        <dbReference type="ARBA" id="ARBA00023163"/>
    </source>
</evidence>
<dbReference type="GO" id="GO:0045944">
    <property type="term" value="P:positive regulation of transcription by RNA polymerase II"/>
    <property type="evidence" value="ECO:0007669"/>
    <property type="project" value="TreeGrafter"/>
</dbReference>
<dbReference type="EMBL" id="HBUF01341580">
    <property type="protein sequence ID" value="CAG6704284.1"/>
    <property type="molecule type" value="Transcribed_RNA"/>
</dbReference>
<keyword evidence="5" id="KW-0805">Transcription regulation</keyword>
<dbReference type="EMBL" id="HBUF01341584">
    <property type="protein sequence ID" value="CAG6704304.1"/>
    <property type="molecule type" value="Transcribed_RNA"/>
</dbReference>
<proteinExistence type="inferred from homology"/>
<dbReference type="Pfam" id="PF18296">
    <property type="entry name" value="MID_MedPIWI"/>
    <property type="match status" value="1"/>
</dbReference>
<keyword evidence="7" id="KW-0539">Nucleus</keyword>
<evidence type="ECO:0000313" key="10">
    <source>
        <dbReference type="EMBL" id="CAG6704264.1"/>
    </source>
</evidence>
<dbReference type="EMBL" id="HBUF01341577">
    <property type="protein sequence ID" value="CAG6704269.1"/>
    <property type="molecule type" value="Transcribed_RNA"/>
</dbReference>
<evidence type="ECO:0000256" key="4">
    <source>
        <dbReference type="ARBA" id="ARBA00022491"/>
    </source>
</evidence>
<dbReference type="EMBL" id="HBUF01341576">
    <property type="protein sequence ID" value="CAG6704264.1"/>
    <property type="molecule type" value="Transcribed_RNA"/>
</dbReference>
<feature type="domain" description="MID" evidence="9">
    <location>
        <begin position="87"/>
        <end position="184"/>
    </location>
</feature>
<dbReference type="InterPro" id="IPR041285">
    <property type="entry name" value="MID_MedPIWI"/>
</dbReference>
<feature type="compositionally biased region" description="Pro residues" evidence="8">
    <location>
        <begin position="193"/>
        <end position="213"/>
    </location>
</feature>
<comment type="subcellular location">
    <subcellularLocation>
        <location evidence="1">Nucleus</location>
    </subcellularLocation>
</comment>
<dbReference type="EMBL" id="HBUF01341579">
    <property type="protein sequence ID" value="CAG6704279.1"/>
    <property type="molecule type" value="Transcribed_RNA"/>
</dbReference>
<dbReference type="PANTHER" id="PTHR48249:SF3">
    <property type="entry name" value="MEDIATOR OF RNA POLYMERASE II TRANSCRIPTION SUBUNIT 13"/>
    <property type="match status" value="1"/>
</dbReference>
<evidence type="ECO:0000256" key="5">
    <source>
        <dbReference type="ARBA" id="ARBA00023015"/>
    </source>
</evidence>
<dbReference type="EMBL" id="HBUF01341586">
    <property type="protein sequence ID" value="CAG6704314.1"/>
    <property type="molecule type" value="Transcribed_RNA"/>
</dbReference>
<dbReference type="EMBL" id="HBUF01341578">
    <property type="protein sequence ID" value="CAG6704274.1"/>
    <property type="molecule type" value="Transcribed_RNA"/>
</dbReference>
<name>A0A8D8UFU6_9HEMI</name>
<dbReference type="EMBL" id="HBUF01341583">
    <property type="protein sequence ID" value="CAG6704299.1"/>
    <property type="molecule type" value="Transcribed_RNA"/>
</dbReference>